<dbReference type="GO" id="GO:0071978">
    <property type="term" value="P:bacterial-type flagellum-dependent swarming motility"/>
    <property type="evidence" value="ECO:0007669"/>
    <property type="project" value="TreeGrafter"/>
</dbReference>
<dbReference type="InterPro" id="IPR019776">
    <property type="entry name" value="Flagellar_basal_body_rod_CS"/>
</dbReference>
<dbReference type="PROSITE" id="PS00588">
    <property type="entry name" value="FLAGELLA_BB_ROD"/>
    <property type="match status" value="1"/>
</dbReference>
<dbReference type="InterPro" id="IPR001444">
    <property type="entry name" value="Flag_bb_rod_N"/>
</dbReference>
<reference evidence="3 4" key="1">
    <citation type="submission" date="2016-01" db="EMBL/GenBank/DDBJ databases">
        <title>Genome Sequences of Twelve Sporeforming Bacillus Species Isolated from Foods.</title>
        <authorList>
            <person name="Berendsen E.M."/>
            <person name="Wells-Bennik M.H."/>
            <person name="Krawcyk A.O."/>
            <person name="De Jong A."/>
            <person name="Holsappel S."/>
            <person name="Eijlander R.T."/>
            <person name="Kuipers O.P."/>
        </authorList>
    </citation>
    <scope>NUCLEOTIDE SEQUENCE [LARGE SCALE GENOMIC DNA]</scope>
    <source>
        <strain evidence="3 4">B4102</strain>
    </source>
</reference>
<dbReference type="GeneID" id="62499133"/>
<evidence type="ECO:0000313" key="4">
    <source>
        <dbReference type="Proteomes" id="UP000075666"/>
    </source>
</evidence>
<organism evidence="3 4">
    <name type="scientific">Heyndrickxia sporothermodurans</name>
    <dbReference type="NCBI Taxonomy" id="46224"/>
    <lineage>
        <taxon>Bacteria</taxon>
        <taxon>Bacillati</taxon>
        <taxon>Bacillota</taxon>
        <taxon>Bacilli</taxon>
        <taxon>Bacillales</taxon>
        <taxon>Bacillaceae</taxon>
        <taxon>Heyndrickxia</taxon>
    </lineage>
</organism>
<dbReference type="InterPro" id="IPR010930">
    <property type="entry name" value="Flg_bb/hook_C_dom"/>
</dbReference>
<dbReference type="Proteomes" id="UP000075666">
    <property type="component" value="Unassembled WGS sequence"/>
</dbReference>
<comment type="similarity">
    <text evidence="1 2">Belongs to the flagella basal body rod proteins family.</text>
</comment>
<dbReference type="InterPro" id="IPR037925">
    <property type="entry name" value="FlgE/F/G-like"/>
</dbReference>
<dbReference type="Pfam" id="PF06429">
    <property type="entry name" value="Flg_bbr_C"/>
    <property type="match status" value="1"/>
</dbReference>
<dbReference type="SUPFAM" id="SSF117143">
    <property type="entry name" value="Flagellar hook protein flgE"/>
    <property type="match status" value="1"/>
</dbReference>
<gene>
    <name evidence="3" type="ORF">B4102_1990</name>
</gene>
<protein>
    <submittedName>
        <fullName evidence="3">Uncharacterized protein</fullName>
    </submittedName>
</protein>
<accession>A0A150L3Z4</accession>
<dbReference type="OrthoDB" id="9800375at2"/>
<keyword evidence="2" id="KW-0975">Bacterial flagellum</keyword>
<comment type="caution">
    <text evidence="3">The sequence shown here is derived from an EMBL/GenBank/DDBJ whole genome shotgun (WGS) entry which is preliminary data.</text>
</comment>
<dbReference type="PATRIC" id="fig|46224.3.peg.2938"/>
<dbReference type="InterPro" id="IPR053967">
    <property type="entry name" value="LlgE_F_G-like_D1"/>
</dbReference>
<dbReference type="GO" id="GO:0009425">
    <property type="term" value="C:bacterial-type flagellum basal body"/>
    <property type="evidence" value="ECO:0007669"/>
    <property type="project" value="UniProtKB-SubCell"/>
</dbReference>
<name>A0A150L3Z4_9BACI</name>
<proteinExistence type="inferred from homology"/>
<sequence length="269" mass="30096">MLRGFYTAASGMIAQQRKTDLLTNNMANSNTPGFKSDQSAIRAFPEMLLQRLDKKSIPVENSISYSRFQNIGALNTGVYLQEAIPKFLQGDMQETGLKTDLAIIDLNGNKSSAFFTVQDQKGETKYTRNGNFTIDPNGYLTTANGLYVLDNQQNKIRLNSDQFEVSSNGTITGDGTRAQLGIVYSNNPEKLMKEGDGLYRTENNRELPNAANNQYRLQQGFLERSNVDISQTMTDMLSTYRSFEANQKVLQAYDKSMERAVNEIGRVNG</sequence>
<keyword evidence="4" id="KW-1185">Reference proteome</keyword>
<evidence type="ECO:0000313" key="3">
    <source>
        <dbReference type="EMBL" id="KYD07045.1"/>
    </source>
</evidence>
<dbReference type="PANTHER" id="PTHR30435">
    <property type="entry name" value="FLAGELLAR PROTEIN"/>
    <property type="match status" value="1"/>
</dbReference>
<dbReference type="EMBL" id="LQYN01000046">
    <property type="protein sequence ID" value="KYD07045.1"/>
    <property type="molecule type" value="Genomic_DNA"/>
</dbReference>
<dbReference type="InterPro" id="IPR020013">
    <property type="entry name" value="Flagellar_FlgE/F/G"/>
</dbReference>
<evidence type="ECO:0000256" key="2">
    <source>
        <dbReference type="RuleBase" id="RU362116"/>
    </source>
</evidence>
<dbReference type="RefSeq" id="WP_066231199.1">
    <property type="nucleotide sequence ID" value="NZ_JARMRW010000073.1"/>
</dbReference>
<comment type="subcellular location">
    <subcellularLocation>
        <location evidence="2">Bacterial flagellum basal body</location>
    </subcellularLocation>
</comment>
<dbReference type="AlphaFoldDB" id="A0A150L3Z4"/>
<dbReference type="PANTHER" id="PTHR30435:SF19">
    <property type="entry name" value="FLAGELLAR BASAL-BODY ROD PROTEIN FLGG"/>
    <property type="match status" value="1"/>
</dbReference>
<evidence type="ECO:0000256" key="1">
    <source>
        <dbReference type="ARBA" id="ARBA00009677"/>
    </source>
</evidence>
<dbReference type="Pfam" id="PF00460">
    <property type="entry name" value="Flg_bb_rod"/>
    <property type="match status" value="1"/>
</dbReference>
<dbReference type="NCBIfam" id="TIGR03506">
    <property type="entry name" value="FlgEFG_subfam"/>
    <property type="match status" value="1"/>
</dbReference>
<dbReference type="Pfam" id="PF22692">
    <property type="entry name" value="LlgE_F_G_D1"/>
    <property type="match status" value="1"/>
</dbReference>
<dbReference type="STRING" id="46224.B4102_1990"/>